<gene>
    <name evidence="1" type="ORF">F2P81_017403</name>
</gene>
<comment type="caution">
    <text evidence="1">The sequence shown here is derived from an EMBL/GenBank/DDBJ whole genome shotgun (WGS) entry which is preliminary data.</text>
</comment>
<reference evidence="1 2" key="1">
    <citation type="submission" date="2019-06" db="EMBL/GenBank/DDBJ databases">
        <title>Draft genomes of female and male turbot (Scophthalmus maximus).</title>
        <authorList>
            <person name="Xu H."/>
            <person name="Xu X.-W."/>
            <person name="Shao C."/>
            <person name="Chen S."/>
        </authorList>
    </citation>
    <scope>NUCLEOTIDE SEQUENCE [LARGE SCALE GENOMIC DNA]</scope>
    <source>
        <strain evidence="1">Ysfricsl-2016a</strain>
        <tissue evidence="1">Blood</tissue>
    </source>
</reference>
<evidence type="ECO:0000313" key="1">
    <source>
        <dbReference type="EMBL" id="KAF0030672.1"/>
    </source>
</evidence>
<organism evidence="1 2">
    <name type="scientific">Scophthalmus maximus</name>
    <name type="common">Turbot</name>
    <name type="synonym">Psetta maxima</name>
    <dbReference type="NCBI Taxonomy" id="52904"/>
    <lineage>
        <taxon>Eukaryota</taxon>
        <taxon>Metazoa</taxon>
        <taxon>Chordata</taxon>
        <taxon>Craniata</taxon>
        <taxon>Vertebrata</taxon>
        <taxon>Euteleostomi</taxon>
        <taxon>Actinopterygii</taxon>
        <taxon>Neopterygii</taxon>
        <taxon>Teleostei</taxon>
        <taxon>Neoteleostei</taxon>
        <taxon>Acanthomorphata</taxon>
        <taxon>Carangaria</taxon>
        <taxon>Pleuronectiformes</taxon>
        <taxon>Pleuronectoidei</taxon>
        <taxon>Scophthalmidae</taxon>
        <taxon>Scophthalmus</taxon>
    </lineage>
</organism>
<proteinExistence type="predicted"/>
<sequence>MAAHPARRCGKASAKCLNVRCCVKKMERNEANKGAGLLKKAASGGEYGARRNADGSTSLCVRGLRADTEADDVLASNGQMCPADGLCRCAAREVDLQFYGNRR</sequence>
<dbReference type="Proteomes" id="UP000438429">
    <property type="component" value="Unassembled WGS sequence"/>
</dbReference>
<dbReference type="EMBL" id="VEVO01000015">
    <property type="protein sequence ID" value="KAF0030672.1"/>
    <property type="molecule type" value="Genomic_DNA"/>
</dbReference>
<dbReference type="AlphaFoldDB" id="A0A6A4SJZ1"/>
<accession>A0A6A4SJZ1</accession>
<evidence type="ECO:0000313" key="2">
    <source>
        <dbReference type="Proteomes" id="UP000438429"/>
    </source>
</evidence>
<protein>
    <submittedName>
        <fullName evidence="1">Uncharacterized protein</fullName>
    </submittedName>
</protein>
<name>A0A6A4SJZ1_SCOMX</name>